<reference evidence="3 4" key="1">
    <citation type="journal article" date="2013" name="Genome Announc.">
        <title>Draft Genome Sequence of Sphingobium ummariense Strain RL-3, a Hexachlorocyclohexane-Degrading Bacterium.</title>
        <authorList>
            <person name="Kohli P."/>
            <person name="Dua A."/>
            <person name="Sangwan N."/>
            <person name="Oldach P."/>
            <person name="Khurana J.P."/>
            <person name="Lal R."/>
        </authorList>
    </citation>
    <scope>NUCLEOTIDE SEQUENCE [LARGE SCALE GENOMIC DNA]</scope>
    <source>
        <strain evidence="3 4">RL-3</strain>
    </source>
</reference>
<dbReference type="eggNOG" id="ENOG502ZKEE">
    <property type="taxonomic scope" value="Bacteria"/>
</dbReference>
<feature type="compositionally biased region" description="Basic and acidic residues" evidence="1">
    <location>
        <begin position="17"/>
        <end position="27"/>
    </location>
</feature>
<name>T0IZ41_9SPHN</name>
<dbReference type="Proteomes" id="UP000015523">
    <property type="component" value="Unassembled WGS sequence"/>
</dbReference>
<comment type="caution">
    <text evidence="3">The sequence shown here is derived from an EMBL/GenBank/DDBJ whole genome shotgun (WGS) entry which is preliminary data.</text>
</comment>
<accession>T0IZ41</accession>
<dbReference type="SUPFAM" id="SSF141371">
    <property type="entry name" value="PilZ domain-like"/>
    <property type="match status" value="1"/>
</dbReference>
<sequence length="118" mass="13456">MLAPNHAARAMNAERLSSSERTSRQAERSYVQIGVRVRRPGETWFNSRVMDLSLTGFRLQSFMKLTVGGDLWVMLPGFEGRRARVLWTRAHESGCAFERPLHPAILDHLVRLHGKRSA</sequence>
<dbReference type="GO" id="GO:0035438">
    <property type="term" value="F:cyclic-di-GMP binding"/>
    <property type="evidence" value="ECO:0007669"/>
    <property type="project" value="InterPro"/>
</dbReference>
<dbReference type="Pfam" id="PF07238">
    <property type="entry name" value="PilZ"/>
    <property type="match status" value="1"/>
</dbReference>
<dbReference type="EMBL" id="AUWY01000022">
    <property type="protein sequence ID" value="EQB34055.1"/>
    <property type="molecule type" value="Genomic_DNA"/>
</dbReference>
<gene>
    <name evidence="3" type="ORF">M529_01635</name>
</gene>
<evidence type="ECO:0000256" key="1">
    <source>
        <dbReference type="SAM" id="MobiDB-lite"/>
    </source>
</evidence>
<dbReference type="AlphaFoldDB" id="T0IZ41"/>
<dbReference type="STRING" id="1346791.M529_01635"/>
<dbReference type="InterPro" id="IPR009875">
    <property type="entry name" value="PilZ_domain"/>
</dbReference>
<evidence type="ECO:0000313" key="4">
    <source>
        <dbReference type="Proteomes" id="UP000015523"/>
    </source>
</evidence>
<protein>
    <recommendedName>
        <fullName evidence="2">PilZ domain-containing protein</fullName>
    </recommendedName>
</protein>
<evidence type="ECO:0000259" key="2">
    <source>
        <dbReference type="Pfam" id="PF07238"/>
    </source>
</evidence>
<feature type="region of interest" description="Disordered" evidence="1">
    <location>
        <begin position="1"/>
        <end position="28"/>
    </location>
</feature>
<dbReference type="PATRIC" id="fig|1346791.3.peg.317"/>
<evidence type="ECO:0000313" key="3">
    <source>
        <dbReference type="EMBL" id="EQB34055.1"/>
    </source>
</evidence>
<feature type="domain" description="PilZ" evidence="2">
    <location>
        <begin position="24"/>
        <end position="112"/>
    </location>
</feature>
<proteinExistence type="predicted"/>
<organism evidence="3 4">
    <name type="scientific">Sphingobium ummariense RL-3</name>
    <dbReference type="NCBI Taxonomy" id="1346791"/>
    <lineage>
        <taxon>Bacteria</taxon>
        <taxon>Pseudomonadati</taxon>
        <taxon>Pseudomonadota</taxon>
        <taxon>Alphaproteobacteria</taxon>
        <taxon>Sphingomonadales</taxon>
        <taxon>Sphingomonadaceae</taxon>
        <taxon>Sphingobium</taxon>
    </lineage>
</organism>
<keyword evidence="4" id="KW-1185">Reference proteome</keyword>